<evidence type="ECO:0000256" key="2">
    <source>
        <dbReference type="ARBA" id="ARBA00023295"/>
    </source>
</evidence>
<sequence>MRTSIAIFALLCAGLLTNEAAAEETKLAFNPTIVLDADTANEIDDLYAVVAALIEPSWNVVALNAAHWQTSHWTSPTSMEDSHRLNQVLTGHLQMQVPTKRGAPARMYDWGDQAQHSAAAYEIIKQAHNMAEGERLTVIALGALTNVASALFIDSSIADKISLFWLGSSYDFEKEIMGTTDFNCIMDTQALHYLLNSSVPMTVIPVNVAYDMQFDYAETAQRLKGTHPLGDLLVDRWTNHMDGSRQARAIWDLALIYAMSDPEWIETTQVRTSKDYGDRDITYISQIDGEQMYQAFFDRFEAYLAK</sequence>
<protein>
    <submittedName>
        <fullName evidence="5">Nucleoside hydrolase</fullName>
    </submittedName>
</protein>
<dbReference type="Gene3D" id="3.90.245.10">
    <property type="entry name" value="Ribonucleoside hydrolase-like"/>
    <property type="match status" value="1"/>
</dbReference>
<keyword evidence="2" id="KW-0326">Glycosidase</keyword>
<dbReference type="RefSeq" id="WP_382410187.1">
    <property type="nucleotide sequence ID" value="NZ_JBHSGU010000017.1"/>
</dbReference>
<evidence type="ECO:0000313" key="5">
    <source>
        <dbReference type="EMBL" id="MFC4701576.1"/>
    </source>
</evidence>
<feature type="chain" id="PRO_5045692141" evidence="3">
    <location>
        <begin position="23"/>
        <end position="306"/>
    </location>
</feature>
<accession>A0ABV9LYC9</accession>
<proteinExistence type="predicted"/>
<evidence type="ECO:0000256" key="3">
    <source>
        <dbReference type="SAM" id="SignalP"/>
    </source>
</evidence>
<evidence type="ECO:0000259" key="4">
    <source>
        <dbReference type="Pfam" id="PF01156"/>
    </source>
</evidence>
<dbReference type="GO" id="GO:0016787">
    <property type="term" value="F:hydrolase activity"/>
    <property type="evidence" value="ECO:0007669"/>
    <property type="project" value="UniProtKB-KW"/>
</dbReference>
<comment type="caution">
    <text evidence="5">The sequence shown here is derived from an EMBL/GenBank/DDBJ whole genome shotgun (WGS) entry which is preliminary data.</text>
</comment>
<dbReference type="Pfam" id="PF01156">
    <property type="entry name" value="IU_nuc_hydro"/>
    <property type="match status" value="1"/>
</dbReference>
<organism evidence="5 6">
    <name type="scientific">Glaciecola siphonariae</name>
    <dbReference type="NCBI Taxonomy" id="521012"/>
    <lineage>
        <taxon>Bacteria</taxon>
        <taxon>Pseudomonadati</taxon>
        <taxon>Pseudomonadota</taxon>
        <taxon>Gammaproteobacteria</taxon>
        <taxon>Alteromonadales</taxon>
        <taxon>Alteromonadaceae</taxon>
        <taxon>Glaciecola</taxon>
    </lineage>
</organism>
<keyword evidence="6" id="KW-1185">Reference proteome</keyword>
<dbReference type="InterPro" id="IPR036452">
    <property type="entry name" value="Ribo_hydro-like"/>
</dbReference>
<feature type="domain" description="Inosine/uridine-preferring nucleoside hydrolase" evidence="4">
    <location>
        <begin position="33"/>
        <end position="271"/>
    </location>
</feature>
<gene>
    <name evidence="5" type="ORF">ACFO4O_15570</name>
</gene>
<dbReference type="PANTHER" id="PTHR12304">
    <property type="entry name" value="INOSINE-URIDINE PREFERRING NUCLEOSIDE HYDROLASE"/>
    <property type="match status" value="1"/>
</dbReference>
<dbReference type="InterPro" id="IPR001910">
    <property type="entry name" value="Inosine/uridine_hydrolase_dom"/>
</dbReference>
<feature type="signal peptide" evidence="3">
    <location>
        <begin position="1"/>
        <end position="22"/>
    </location>
</feature>
<keyword evidence="3" id="KW-0732">Signal</keyword>
<name>A0ABV9LYC9_9ALTE</name>
<dbReference type="SUPFAM" id="SSF53590">
    <property type="entry name" value="Nucleoside hydrolase"/>
    <property type="match status" value="1"/>
</dbReference>
<dbReference type="EMBL" id="JBHSGU010000017">
    <property type="protein sequence ID" value="MFC4701576.1"/>
    <property type="molecule type" value="Genomic_DNA"/>
</dbReference>
<keyword evidence="1 5" id="KW-0378">Hydrolase</keyword>
<dbReference type="PANTHER" id="PTHR12304:SF4">
    <property type="entry name" value="URIDINE NUCLEOSIDASE"/>
    <property type="match status" value="1"/>
</dbReference>
<evidence type="ECO:0000256" key="1">
    <source>
        <dbReference type="ARBA" id="ARBA00022801"/>
    </source>
</evidence>
<dbReference type="Proteomes" id="UP001595897">
    <property type="component" value="Unassembled WGS sequence"/>
</dbReference>
<dbReference type="InterPro" id="IPR023186">
    <property type="entry name" value="IUNH"/>
</dbReference>
<reference evidence="6" key="1">
    <citation type="journal article" date="2019" name="Int. J. Syst. Evol. Microbiol.">
        <title>The Global Catalogue of Microorganisms (GCM) 10K type strain sequencing project: providing services to taxonomists for standard genome sequencing and annotation.</title>
        <authorList>
            <consortium name="The Broad Institute Genomics Platform"/>
            <consortium name="The Broad Institute Genome Sequencing Center for Infectious Disease"/>
            <person name="Wu L."/>
            <person name="Ma J."/>
        </authorList>
    </citation>
    <scope>NUCLEOTIDE SEQUENCE [LARGE SCALE GENOMIC DNA]</scope>
    <source>
        <strain evidence="6">KACC 12507</strain>
    </source>
</reference>
<evidence type="ECO:0000313" key="6">
    <source>
        <dbReference type="Proteomes" id="UP001595897"/>
    </source>
</evidence>